<dbReference type="GO" id="GO:0016787">
    <property type="term" value="F:hydrolase activity"/>
    <property type="evidence" value="ECO:0007669"/>
    <property type="project" value="UniProtKB-UniRule"/>
</dbReference>
<feature type="binding site" evidence="12">
    <location>
        <begin position="3"/>
        <end position="10"/>
    </location>
    <ligand>
        <name>ATP</name>
        <dbReference type="ChEBI" id="CHEBI:30616"/>
    </ligand>
</feature>
<dbReference type="Gene3D" id="1.10.10.160">
    <property type="match status" value="1"/>
</dbReference>
<dbReference type="InterPro" id="IPR014016">
    <property type="entry name" value="UvrD-like_ATP-bd"/>
</dbReference>
<keyword evidence="4 12" id="KW-0347">Helicase</keyword>
<evidence type="ECO:0000256" key="11">
    <source>
        <dbReference type="ARBA" id="ARBA00048988"/>
    </source>
</evidence>
<gene>
    <name evidence="15" type="ORF">H9804_10545</name>
</gene>
<dbReference type="InterPro" id="IPR000212">
    <property type="entry name" value="DNA_helicase_UvrD/REP"/>
</dbReference>
<evidence type="ECO:0000256" key="2">
    <source>
        <dbReference type="ARBA" id="ARBA00022741"/>
    </source>
</evidence>
<reference evidence="15" key="2">
    <citation type="submission" date="2021-04" db="EMBL/GenBank/DDBJ databases">
        <authorList>
            <person name="Gilroy R."/>
        </authorList>
    </citation>
    <scope>NUCLEOTIDE SEQUENCE</scope>
    <source>
        <strain evidence="15">ChiW4-1371</strain>
    </source>
</reference>
<dbReference type="GO" id="GO:0000725">
    <property type="term" value="P:recombinational repair"/>
    <property type="evidence" value="ECO:0007669"/>
    <property type="project" value="TreeGrafter"/>
</dbReference>
<evidence type="ECO:0000256" key="8">
    <source>
        <dbReference type="ARBA" id="ARBA00034617"/>
    </source>
</evidence>
<organism evidence="15 16">
    <name type="scientific">Candidatus Mucispirillum faecigallinarum</name>
    <dbReference type="NCBI Taxonomy" id="2838699"/>
    <lineage>
        <taxon>Bacteria</taxon>
        <taxon>Pseudomonadati</taxon>
        <taxon>Deferribacterota</taxon>
        <taxon>Deferribacteres</taxon>
        <taxon>Deferribacterales</taxon>
        <taxon>Mucispirillaceae</taxon>
        <taxon>Mucispirillum</taxon>
    </lineage>
</organism>
<dbReference type="GO" id="GO:0005829">
    <property type="term" value="C:cytosol"/>
    <property type="evidence" value="ECO:0007669"/>
    <property type="project" value="TreeGrafter"/>
</dbReference>
<keyword evidence="3 12" id="KW-0378">Hydrolase</keyword>
<name>A0A9D2GVY3_9BACT</name>
<comment type="similarity">
    <text evidence="1">Belongs to the helicase family. UvrD subfamily.</text>
</comment>
<evidence type="ECO:0000256" key="3">
    <source>
        <dbReference type="ARBA" id="ARBA00022801"/>
    </source>
</evidence>
<dbReference type="PANTHER" id="PTHR11070">
    <property type="entry name" value="UVRD / RECB / PCRA DNA HELICASE FAMILY MEMBER"/>
    <property type="match status" value="1"/>
</dbReference>
<evidence type="ECO:0000256" key="7">
    <source>
        <dbReference type="ARBA" id="ARBA00023235"/>
    </source>
</evidence>
<reference evidence="15" key="1">
    <citation type="journal article" date="2021" name="PeerJ">
        <title>Extensive microbial diversity within the chicken gut microbiome revealed by metagenomics and culture.</title>
        <authorList>
            <person name="Gilroy R."/>
            <person name="Ravi A."/>
            <person name="Getino M."/>
            <person name="Pursley I."/>
            <person name="Horton D.L."/>
            <person name="Alikhan N.F."/>
            <person name="Baker D."/>
            <person name="Gharbi K."/>
            <person name="Hall N."/>
            <person name="Watson M."/>
            <person name="Adriaenssens E.M."/>
            <person name="Foster-Nyarko E."/>
            <person name="Jarju S."/>
            <person name="Secka A."/>
            <person name="Antonio M."/>
            <person name="Oren A."/>
            <person name="Chaudhuri R.R."/>
            <person name="La Ragione R."/>
            <person name="Hildebrand F."/>
            <person name="Pallen M.J."/>
        </authorList>
    </citation>
    <scope>NUCLEOTIDE SEQUENCE</scope>
    <source>
        <strain evidence="15">ChiW4-1371</strain>
    </source>
</reference>
<dbReference type="InterPro" id="IPR014017">
    <property type="entry name" value="DNA_helicase_UvrD-like_C"/>
</dbReference>
<sequence length="693" mass="78539">MLAGAGTGKTRVITYRIAHLIVDKNVSAGNILAVTFTNKAAGEMKNRLQERIGNLANGVWMGTFHSICLGILRNEAEYAGLAKSFSIVDQEDRLSIIRQIVKSLNIDPKQFSPKSYLHAISSYKNTDNYVENEPIEETFHLLKTVYETYQRELELQRLVDFDDMISLCVRLFKKYPDILKKYQELYKYILVDEYQDTNAVQFMFLYMLAGEDGNLCVVGDDDQSIYGWRGAEVRNILEFDKVFKNVKEIKLEGNYRSGKSILSIANRLIENNTYRRGKTLEASADKESEVRKFDFYNDLEEASFAADTIKEQAKKGINYSDMAILYRTNAQSLNFERALKMAGIPYKVIGNIGFFQRKEIKDILSYLKFSDNTKDEQSFFRSISTPKRGIGNSTCDKIISYAEENNITILETLENDLKFLSKNRAAVDRFYALIKEVQLCESIKGKIEIVLETIKYKEYLQSLGEEPDAIDRKMENIDELISDAVRFEEQNGASLTDFLASAALVSSNDEDGLEGAVKLMTMHAAKGLEFKLVFLTGLEEGLFPLGNEEGEANIEEERRLCYVGVTRAMETLFITRARSRLRGGRHNQAPESRFLGELQHGAAFKFKKGSTNNTFTNRSGNYADYIKNTSNSEKKEYNNDNMAAFPASTKVYHTVFGEGVVLFSEGSGKDEKVTVHFKKAGVKKIIAGFLEKA</sequence>
<protein>
    <recommendedName>
        <fullName evidence="9">DNA 3'-5' helicase</fullName>
        <ecNumber evidence="9">5.6.2.4</ecNumber>
    </recommendedName>
    <alternativeName>
        <fullName evidence="10">DNA 3'-5' helicase II</fullName>
    </alternativeName>
</protein>
<evidence type="ECO:0000259" key="13">
    <source>
        <dbReference type="PROSITE" id="PS51198"/>
    </source>
</evidence>
<dbReference type="SUPFAM" id="SSF52540">
    <property type="entry name" value="P-loop containing nucleoside triphosphate hydrolases"/>
    <property type="match status" value="1"/>
</dbReference>
<evidence type="ECO:0000256" key="5">
    <source>
        <dbReference type="ARBA" id="ARBA00022840"/>
    </source>
</evidence>
<dbReference type="Pfam" id="PF21196">
    <property type="entry name" value="PcrA_UvrD_tudor"/>
    <property type="match status" value="1"/>
</dbReference>
<feature type="domain" description="UvrD-like helicase C-terminal" evidence="14">
    <location>
        <begin position="259"/>
        <end position="527"/>
    </location>
</feature>
<keyword evidence="7" id="KW-0413">Isomerase</keyword>
<dbReference type="Gene3D" id="3.40.50.300">
    <property type="entry name" value="P-loop containing nucleotide triphosphate hydrolases"/>
    <property type="match status" value="2"/>
</dbReference>
<dbReference type="Gene3D" id="1.10.486.10">
    <property type="entry name" value="PCRA, domain 4"/>
    <property type="match status" value="1"/>
</dbReference>
<dbReference type="Pfam" id="PF00580">
    <property type="entry name" value="UvrD-helicase"/>
    <property type="match status" value="1"/>
</dbReference>
<keyword evidence="5 12" id="KW-0067">ATP-binding</keyword>
<dbReference type="PROSITE" id="PS51217">
    <property type="entry name" value="UVRD_HELICASE_CTER"/>
    <property type="match status" value="1"/>
</dbReference>
<evidence type="ECO:0000256" key="12">
    <source>
        <dbReference type="PROSITE-ProRule" id="PRU00560"/>
    </source>
</evidence>
<comment type="catalytic activity">
    <reaction evidence="11">
        <text>ATP + H2O = ADP + phosphate + H(+)</text>
        <dbReference type="Rhea" id="RHEA:13065"/>
        <dbReference type="ChEBI" id="CHEBI:15377"/>
        <dbReference type="ChEBI" id="CHEBI:15378"/>
        <dbReference type="ChEBI" id="CHEBI:30616"/>
        <dbReference type="ChEBI" id="CHEBI:43474"/>
        <dbReference type="ChEBI" id="CHEBI:456216"/>
        <dbReference type="EC" id="5.6.2.4"/>
    </reaction>
</comment>
<dbReference type="InterPro" id="IPR027417">
    <property type="entry name" value="P-loop_NTPase"/>
</dbReference>
<evidence type="ECO:0000256" key="6">
    <source>
        <dbReference type="ARBA" id="ARBA00023125"/>
    </source>
</evidence>
<evidence type="ECO:0000256" key="1">
    <source>
        <dbReference type="ARBA" id="ARBA00009922"/>
    </source>
</evidence>
<accession>A0A9D2GVY3</accession>
<dbReference type="GO" id="GO:0005524">
    <property type="term" value="F:ATP binding"/>
    <property type="evidence" value="ECO:0007669"/>
    <property type="project" value="UniProtKB-UniRule"/>
</dbReference>
<proteinExistence type="inferred from homology"/>
<dbReference type="GO" id="GO:0043138">
    <property type="term" value="F:3'-5' DNA helicase activity"/>
    <property type="evidence" value="ECO:0007669"/>
    <property type="project" value="UniProtKB-EC"/>
</dbReference>
<dbReference type="Pfam" id="PF13361">
    <property type="entry name" value="UvrD_C"/>
    <property type="match status" value="1"/>
</dbReference>
<feature type="domain" description="UvrD-like helicase ATP-binding" evidence="13">
    <location>
        <begin position="1"/>
        <end position="258"/>
    </location>
</feature>
<evidence type="ECO:0000313" key="16">
    <source>
        <dbReference type="Proteomes" id="UP000824176"/>
    </source>
</evidence>
<keyword evidence="6" id="KW-0238">DNA-binding</keyword>
<keyword evidence="2 12" id="KW-0547">Nucleotide-binding</keyword>
<evidence type="ECO:0000256" key="10">
    <source>
        <dbReference type="ARBA" id="ARBA00034923"/>
    </source>
</evidence>
<dbReference type="PANTHER" id="PTHR11070:SF2">
    <property type="entry name" value="ATP-DEPENDENT DNA HELICASE SRS2"/>
    <property type="match status" value="1"/>
</dbReference>
<dbReference type="PROSITE" id="PS51198">
    <property type="entry name" value="UVRD_HELICASE_ATP_BIND"/>
    <property type="match status" value="1"/>
</dbReference>
<dbReference type="Proteomes" id="UP000824176">
    <property type="component" value="Unassembled WGS sequence"/>
</dbReference>
<dbReference type="InterPro" id="IPR013986">
    <property type="entry name" value="DExx_box_DNA_helicase_dom_sf"/>
</dbReference>
<dbReference type="EMBL" id="DXAQ01000158">
    <property type="protein sequence ID" value="HIZ90374.1"/>
    <property type="molecule type" value="Genomic_DNA"/>
</dbReference>
<dbReference type="AlphaFoldDB" id="A0A9D2GVY3"/>
<comment type="caution">
    <text evidence="15">The sequence shown here is derived from an EMBL/GenBank/DDBJ whole genome shotgun (WGS) entry which is preliminary data.</text>
</comment>
<evidence type="ECO:0000256" key="4">
    <source>
        <dbReference type="ARBA" id="ARBA00022806"/>
    </source>
</evidence>
<dbReference type="CDD" id="cd17932">
    <property type="entry name" value="DEXQc_UvrD"/>
    <property type="match status" value="1"/>
</dbReference>
<evidence type="ECO:0000259" key="14">
    <source>
        <dbReference type="PROSITE" id="PS51217"/>
    </source>
</evidence>
<comment type="catalytic activity">
    <reaction evidence="8">
        <text>Couples ATP hydrolysis with the unwinding of duplex DNA by translocating in the 3'-5' direction.</text>
        <dbReference type="EC" id="5.6.2.4"/>
    </reaction>
</comment>
<dbReference type="EC" id="5.6.2.4" evidence="9"/>
<evidence type="ECO:0000313" key="15">
    <source>
        <dbReference type="EMBL" id="HIZ90374.1"/>
    </source>
</evidence>
<dbReference type="GO" id="GO:0003677">
    <property type="term" value="F:DNA binding"/>
    <property type="evidence" value="ECO:0007669"/>
    <property type="project" value="UniProtKB-KW"/>
</dbReference>
<evidence type="ECO:0000256" key="9">
    <source>
        <dbReference type="ARBA" id="ARBA00034808"/>
    </source>
</evidence>